<dbReference type="CDD" id="cd13608">
    <property type="entry name" value="PBP2_OpuCC_like"/>
    <property type="match status" value="1"/>
</dbReference>
<evidence type="ECO:0000259" key="1">
    <source>
        <dbReference type="Pfam" id="PF04069"/>
    </source>
</evidence>
<evidence type="ECO:0000313" key="3">
    <source>
        <dbReference type="Proteomes" id="UP000051697"/>
    </source>
</evidence>
<keyword evidence="3" id="KW-1185">Reference proteome</keyword>
<protein>
    <submittedName>
        <fullName evidence="2">Periplasmic glycine betaine choline-binding (Lipo)protein of an ABC-type transport system</fullName>
    </submittedName>
</protein>
<dbReference type="Pfam" id="PF04069">
    <property type="entry name" value="OpuAC"/>
    <property type="match status" value="1"/>
</dbReference>
<dbReference type="EMBL" id="AZFE01000032">
    <property type="protein sequence ID" value="KRL54918.1"/>
    <property type="molecule type" value="Genomic_DNA"/>
</dbReference>
<sequence length="308" mass="34128">MNKRRITIVSVLAMAMIFLSGCGFPGLSSSSDDTIRIAALNTTEQQILASMDQQMIEHYTDLHVTIISNLGSSNVSFEAMKRGDADMSAARYDGTDLTTILGKTSSGNPKTDSETVKKAFQKKYGFTYLPSYGFADTYAWMVTQATAKKYNLNTVSDMKTHASELSVGLDQTWMKRSGDGYPAFQKKYNFSFGTASPMQIGLVYDAVSAGKMDAVLGYSTDGRISSYNLKLLKDDQNFFPPYYAYPVATTKILKEHPELIKVLSKLSGKISVSTMQKLNYQADDELKEPSVVAKEFLQKHNYFEGSND</sequence>
<dbReference type="Gene3D" id="3.40.190.10">
    <property type="entry name" value="Periplasmic binding protein-like II"/>
    <property type="match status" value="1"/>
</dbReference>
<dbReference type="InterPro" id="IPR007210">
    <property type="entry name" value="ABC_Gly_betaine_transp_sub-bd"/>
</dbReference>
<dbReference type="PATRIC" id="fig|1423778.4.peg.1758"/>
<dbReference type="SUPFAM" id="SSF53850">
    <property type="entry name" value="Periplasmic binding protein-like II"/>
    <property type="match status" value="1"/>
</dbReference>
<accession>A0A0R1RDQ3</accession>
<feature type="domain" description="ABC-type glycine betaine transport system substrate-binding" evidence="1">
    <location>
        <begin position="33"/>
        <end position="299"/>
    </location>
</feature>
<dbReference type="RefSeq" id="WP_057890630.1">
    <property type="nucleotide sequence ID" value="NZ_AZFE01000032.1"/>
</dbReference>
<dbReference type="Proteomes" id="UP000051697">
    <property type="component" value="Unassembled WGS sequence"/>
</dbReference>
<dbReference type="PROSITE" id="PS51257">
    <property type="entry name" value="PROKAR_LIPOPROTEIN"/>
    <property type="match status" value="1"/>
</dbReference>
<reference evidence="2 3" key="1">
    <citation type="journal article" date="2015" name="Genome Announc.">
        <title>Expanding the biotechnology potential of lactobacilli through comparative genomics of 213 strains and associated genera.</title>
        <authorList>
            <person name="Sun Z."/>
            <person name="Harris H.M."/>
            <person name="McCann A."/>
            <person name="Guo C."/>
            <person name="Argimon S."/>
            <person name="Zhang W."/>
            <person name="Yang X."/>
            <person name="Jeffery I.B."/>
            <person name="Cooney J.C."/>
            <person name="Kagawa T.F."/>
            <person name="Liu W."/>
            <person name="Song Y."/>
            <person name="Salvetti E."/>
            <person name="Wrobel A."/>
            <person name="Rasinkangas P."/>
            <person name="Parkhill J."/>
            <person name="Rea M.C."/>
            <person name="O'Sullivan O."/>
            <person name="Ritari J."/>
            <person name="Douillard F.P."/>
            <person name="Paul Ross R."/>
            <person name="Yang R."/>
            <person name="Briner A.E."/>
            <person name="Felis G.E."/>
            <person name="de Vos W.M."/>
            <person name="Barrangou R."/>
            <person name="Klaenhammer T.R."/>
            <person name="Caufield P.W."/>
            <person name="Cui Y."/>
            <person name="Zhang H."/>
            <person name="O'Toole P.W."/>
        </authorList>
    </citation>
    <scope>NUCLEOTIDE SEQUENCE [LARGE SCALE GENOMIC DNA]</scope>
    <source>
        <strain evidence="2 3">DSM 15707</strain>
    </source>
</reference>
<dbReference type="Gene3D" id="3.40.190.120">
    <property type="entry name" value="Osmoprotection protein (prox), domain 2"/>
    <property type="match status" value="1"/>
</dbReference>
<name>A0A0R1RDQ3_9LACO</name>
<comment type="caution">
    <text evidence="2">The sequence shown here is derived from an EMBL/GenBank/DDBJ whole genome shotgun (WGS) entry which is preliminary data.</text>
</comment>
<proteinExistence type="predicted"/>
<dbReference type="STRING" id="1423778.FC70_GL001720"/>
<dbReference type="OrthoDB" id="9801163at2"/>
<dbReference type="GO" id="GO:0022857">
    <property type="term" value="F:transmembrane transporter activity"/>
    <property type="evidence" value="ECO:0007669"/>
    <property type="project" value="InterPro"/>
</dbReference>
<organism evidence="2 3">
    <name type="scientific">Paucilactobacillus oligofermentans DSM 15707 = LMG 22743</name>
    <dbReference type="NCBI Taxonomy" id="1423778"/>
    <lineage>
        <taxon>Bacteria</taxon>
        <taxon>Bacillati</taxon>
        <taxon>Bacillota</taxon>
        <taxon>Bacilli</taxon>
        <taxon>Lactobacillales</taxon>
        <taxon>Lactobacillaceae</taxon>
        <taxon>Paucilactobacillus</taxon>
    </lineage>
</organism>
<dbReference type="KEGG" id="lol:LACOL_0859"/>
<evidence type="ECO:0000313" key="2">
    <source>
        <dbReference type="EMBL" id="KRL54918.1"/>
    </source>
</evidence>
<gene>
    <name evidence="2" type="ORF">FC70_GL001720</name>
</gene>
<dbReference type="GO" id="GO:0043190">
    <property type="term" value="C:ATP-binding cassette (ABC) transporter complex"/>
    <property type="evidence" value="ECO:0007669"/>
    <property type="project" value="InterPro"/>
</dbReference>
<dbReference type="AlphaFoldDB" id="A0A0R1RDQ3"/>